<reference evidence="10 11" key="1">
    <citation type="submission" date="2017-09" db="EMBL/GenBank/DDBJ databases">
        <title>WGS assembly of Aquilegia coerulea Goldsmith.</title>
        <authorList>
            <person name="Hodges S."/>
            <person name="Kramer E."/>
            <person name="Nordborg M."/>
            <person name="Tomkins J."/>
            <person name="Borevitz J."/>
            <person name="Derieg N."/>
            <person name="Yan J."/>
            <person name="Mihaltcheva S."/>
            <person name="Hayes R.D."/>
            <person name="Rokhsar D."/>
        </authorList>
    </citation>
    <scope>NUCLEOTIDE SEQUENCE [LARGE SCALE GENOMIC DNA]</scope>
    <source>
        <strain evidence="11">cv. Goldsmith</strain>
    </source>
</reference>
<organism evidence="10 11">
    <name type="scientific">Aquilegia coerulea</name>
    <name type="common">Rocky mountain columbine</name>
    <dbReference type="NCBI Taxonomy" id="218851"/>
    <lineage>
        <taxon>Eukaryota</taxon>
        <taxon>Viridiplantae</taxon>
        <taxon>Streptophyta</taxon>
        <taxon>Embryophyta</taxon>
        <taxon>Tracheophyta</taxon>
        <taxon>Spermatophyta</taxon>
        <taxon>Magnoliopsida</taxon>
        <taxon>Ranunculales</taxon>
        <taxon>Ranunculaceae</taxon>
        <taxon>Thalictroideae</taxon>
        <taxon>Aquilegia</taxon>
    </lineage>
</organism>
<evidence type="ECO:0000256" key="4">
    <source>
        <dbReference type="ARBA" id="ARBA00022827"/>
    </source>
</evidence>
<dbReference type="GO" id="GO:0050660">
    <property type="term" value="F:flavin adenine dinucleotide binding"/>
    <property type="evidence" value="ECO:0007669"/>
    <property type="project" value="TreeGrafter"/>
</dbReference>
<dbReference type="PRINTS" id="PR00469">
    <property type="entry name" value="PNDRDTASEII"/>
</dbReference>
<dbReference type="EC" id="1.14.13.168" evidence="8"/>
<evidence type="ECO:0000313" key="10">
    <source>
        <dbReference type="EMBL" id="PIA52573.1"/>
    </source>
</evidence>
<dbReference type="FunFam" id="3.50.50.60:FF:000100">
    <property type="entry name" value="Flavin-containing monooxygenase"/>
    <property type="match status" value="1"/>
</dbReference>
<dbReference type="PANTHER" id="PTHR43539:SF56">
    <property type="entry name" value="EXPRESSED PROTEIN"/>
    <property type="match status" value="1"/>
</dbReference>
<comment type="cofactor">
    <cofactor evidence="1">
        <name>FAD</name>
        <dbReference type="ChEBI" id="CHEBI:57692"/>
    </cofactor>
</comment>
<dbReference type="SUPFAM" id="SSF51905">
    <property type="entry name" value="FAD/NAD(P)-binding domain"/>
    <property type="match status" value="2"/>
</dbReference>
<evidence type="ECO:0000256" key="1">
    <source>
        <dbReference type="ARBA" id="ARBA00001974"/>
    </source>
</evidence>
<evidence type="ECO:0000256" key="3">
    <source>
        <dbReference type="ARBA" id="ARBA00022630"/>
    </source>
</evidence>
<comment type="similarity">
    <text evidence="2">Belongs to the FMO family.</text>
</comment>
<dbReference type="PROSITE" id="PS51257">
    <property type="entry name" value="PROKAR_LIPOPROTEIN"/>
    <property type="match status" value="1"/>
</dbReference>
<evidence type="ECO:0000313" key="11">
    <source>
        <dbReference type="Proteomes" id="UP000230069"/>
    </source>
</evidence>
<evidence type="ECO:0000256" key="5">
    <source>
        <dbReference type="ARBA" id="ARBA00022857"/>
    </source>
</evidence>
<dbReference type="GO" id="GO:0103075">
    <property type="term" value="F:indole-3-pyruvate monooxygenase activity"/>
    <property type="evidence" value="ECO:0007669"/>
    <property type="project" value="UniProtKB-EC"/>
</dbReference>
<evidence type="ECO:0000256" key="8">
    <source>
        <dbReference type="ARBA" id="ARBA00039148"/>
    </source>
</evidence>
<dbReference type="OrthoDB" id="66881at2759"/>
<proteinExistence type="inferred from homology"/>
<sequence>MDRELKRVWVPGPVIVGAGPAGLATAACLKKRGVPCLVIERETCIASLWKMKTYDRLRLHLPKKFCELPYMKFAPETPAYPRKQEYILYLDAYAKHFSIEPILGVEVRLAKYDSTMGFWHVQSNEFEFVCQWLIVAAGENAESVIPDIPGISYFGGRVFHSSLYGNGADYKGEDVLVVGCGNSGMEISLDLCNSGAQASIVVRNKLHVLPREMFGISTFGLSMWLLKRLPLRLVDRFLVLCSWLILGDTGWLGFKRPEIGPFELKDSTGKTPVLDVGTIAKVKAGQIKVVPGIQKFTTTGAEFSDGTKSKFDSIIFATGYRSNVASWLKDGELFDQEGHPKTPFPDSWKGKHGLYSVGFTGRGLLGISMDAQKVAEDILQQWSSETKHLRMEL</sequence>
<dbReference type="Proteomes" id="UP000230069">
    <property type="component" value="Unassembled WGS sequence"/>
</dbReference>
<evidence type="ECO:0000256" key="7">
    <source>
        <dbReference type="ARBA" id="ARBA00023033"/>
    </source>
</evidence>
<evidence type="ECO:0000256" key="6">
    <source>
        <dbReference type="ARBA" id="ARBA00023002"/>
    </source>
</evidence>
<keyword evidence="3" id="KW-0285">Flavoprotein</keyword>
<keyword evidence="4" id="KW-0274">FAD</keyword>
<keyword evidence="7" id="KW-0503">Monooxygenase</keyword>
<dbReference type="InterPro" id="IPR036188">
    <property type="entry name" value="FAD/NAD-bd_sf"/>
</dbReference>
<keyword evidence="5" id="KW-0521">NADP</keyword>
<dbReference type="STRING" id="218851.A0A2G5E9Z3"/>
<accession>A0A2G5E9Z3</accession>
<protein>
    <recommendedName>
        <fullName evidence="8">indole-3-pyruvate monooxygenase</fullName>
        <ecNumber evidence="8">1.14.13.168</ecNumber>
    </recommendedName>
</protein>
<dbReference type="InParanoid" id="A0A2G5E9Z3"/>
<dbReference type="EMBL" id="KZ305027">
    <property type="protein sequence ID" value="PIA52573.1"/>
    <property type="molecule type" value="Genomic_DNA"/>
</dbReference>
<evidence type="ECO:0000256" key="2">
    <source>
        <dbReference type="ARBA" id="ARBA00009183"/>
    </source>
</evidence>
<dbReference type="PANTHER" id="PTHR43539">
    <property type="entry name" value="FLAVIN-BINDING MONOOXYGENASE-LIKE PROTEIN (AFU_ORTHOLOGUE AFUA_4G09220)"/>
    <property type="match status" value="1"/>
</dbReference>
<comment type="catalytic activity">
    <reaction evidence="9">
        <text>indole-3-pyruvate + NADPH + O2 + H(+) = (indol-3-yl)acetate + CO2 + NADP(+) + H2O</text>
        <dbReference type="Rhea" id="RHEA:34331"/>
        <dbReference type="ChEBI" id="CHEBI:15377"/>
        <dbReference type="ChEBI" id="CHEBI:15378"/>
        <dbReference type="ChEBI" id="CHEBI:15379"/>
        <dbReference type="ChEBI" id="CHEBI:16526"/>
        <dbReference type="ChEBI" id="CHEBI:17640"/>
        <dbReference type="ChEBI" id="CHEBI:30854"/>
        <dbReference type="ChEBI" id="CHEBI:57783"/>
        <dbReference type="ChEBI" id="CHEBI:58349"/>
        <dbReference type="EC" id="1.14.13.168"/>
    </reaction>
</comment>
<dbReference type="InterPro" id="IPR050982">
    <property type="entry name" value="Auxin_biosynth/cation_transpt"/>
</dbReference>
<keyword evidence="6" id="KW-0560">Oxidoreductase</keyword>
<dbReference type="Pfam" id="PF13738">
    <property type="entry name" value="Pyr_redox_3"/>
    <property type="match status" value="1"/>
</dbReference>
<keyword evidence="11" id="KW-1185">Reference proteome</keyword>
<evidence type="ECO:0000256" key="9">
    <source>
        <dbReference type="ARBA" id="ARBA00047707"/>
    </source>
</evidence>
<dbReference type="AlphaFoldDB" id="A0A2G5E9Z3"/>
<dbReference type="Gene3D" id="3.50.50.60">
    <property type="entry name" value="FAD/NAD(P)-binding domain"/>
    <property type="match status" value="1"/>
</dbReference>
<gene>
    <name evidence="10" type="ORF">AQUCO_01000447v1</name>
</gene>
<name>A0A2G5E9Z3_AQUCA</name>
<dbReference type="PRINTS" id="PR00368">
    <property type="entry name" value="FADPNR"/>
</dbReference>